<name>A0A0G0WQ89_9BACT</name>
<dbReference type="Pfam" id="PF00082">
    <property type="entry name" value="Peptidase_S8"/>
    <property type="match status" value="1"/>
</dbReference>
<dbReference type="GO" id="GO:0004252">
    <property type="term" value="F:serine-type endopeptidase activity"/>
    <property type="evidence" value="ECO:0007669"/>
    <property type="project" value="UniProtKB-UniRule"/>
</dbReference>
<dbReference type="GO" id="GO:0006508">
    <property type="term" value="P:proteolysis"/>
    <property type="evidence" value="ECO:0007669"/>
    <property type="project" value="UniProtKB-KW"/>
</dbReference>
<dbReference type="PATRIC" id="fig|1618409.3.peg.658"/>
<dbReference type="PRINTS" id="PR00723">
    <property type="entry name" value="SUBTILISIN"/>
</dbReference>
<dbReference type="EMBL" id="LCAG01000012">
    <property type="protein sequence ID" value="KKR86615.1"/>
    <property type="molecule type" value="Genomic_DNA"/>
</dbReference>
<evidence type="ECO:0000256" key="2">
    <source>
        <dbReference type="ARBA" id="ARBA00022670"/>
    </source>
</evidence>
<evidence type="ECO:0000256" key="4">
    <source>
        <dbReference type="ARBA" id="ARBA00022825"/>
    </source>
</evidence>
<dbReference type="InterPro" id="IPR015500">
    <property type="entry name" value="Peptidase_S8_subtilisin-rel"/>
</dbReference>
<dbReference type="PANTHER" id="PTHR43806">
    <property type="entry name" value="PEPTIDASE S8"/>
    <property type="match status" value="1"/>
</dbReference>
<dbReference type="InterPro" id="IPR036852">
    <property type="entry name" value="Peptidase_S8/S53_dom_sf"/>
</dbReference>
<feature type="active site" description="Charge relay system" evidence="5">
    <location>
        <position position="358"/>
    </location>
</feature>
<evidence type="ECO:0000256" key="3">
    <source>
        <dbReference type="ARBA" id="ARBA00022801"/>
    </source>
</evidence>
<dbReference type="AlphaFoldDB" id="A0A0G0WQ89"/>
<dbReference type="InterPro" id="IPR050131">
    <property type="entry name" value="Peptidase_S8_subtilisin-like"/>
</dbReference>
<dbReference type="SUPFAM" id="SSF52743">
    <property type="entry name" value="Subtilisin-like"/>
    <property type="match status" value="1"/>
</dbReference>
<keyword evidence="3 5" id="KW-0378">Hydrolase</keyword>
<evidence type="ECO:0000313" key="10">
    <source>
        <dbReference type="Proteomes" id="UP000034854"/>
    </source>
</evidence>
<organism evidence="9 10">
    <name type="scientific">Candidatus Curtissbacteria bacterium GW2011_GWA1_41_11</name>
    <dbReference type="NCBI Taxonomy" id="1618409"/>
    <lineage>
        <taxon>Bacteria</taxon>
        <taxon>Candidatus Curtissiibacteriota</taxon>
    </lineage>
</organism>
<feature type="active site" description="Charge relay system" evidence="5">
    <location>
        <position position="156"/>
    </location>
</feature>
<dbReference type="PROSITE" id="PS00136">
    <property type="entry name" value="SUBTILASE_ASP"/>
    <property type="match status" value="1"/>
</dbReference>
<reference evidence="9 10" key="1">
    <citation type="journal article" date="2015" name="Nature">
        <title>rRNA introns, odd ribosomes, and small enigmatic genomes across a large radiation of phyla.</title>
        <authorList>
            <person name="Brown C.T."/>
            <person name="Hug L.A."/>
            <person name="Thomas B.C."/>
            <person name="Sharon I."/>
            <person name="Castelle C.J."/>
            <person name="Singh A."/>
            <person name="Wilkins M.J."/>
            <person name="Williams K.H."/>
            <person name="Banfield J.F."/>
        </authorList>
    </citation>
    <scope>NUCLEOTIDE SEQUENCE [LARGE SCALE GENOMIC DNA]</scope>
</reference>
<dbReference type="PROSITE" id="PS51892">
    <property type="entry name" value="SUBTILASE"/>
    <property type="match status" value="1"/>
</dbReference>
<evidence type="ECO:0000259" key="8">
    <source>
        <dbReference type="Pfam" id="PF22148"/>
    </source>
</evidence>
<dbReference type="Gene3D" id="3.40.50.200">
    <property type="entry name" value="Peptidase S8/S53 domain"/>
    <property type="match status" value="1"/>
</dbReference>
<dbReference type="PANTHER" id="PTHR43806:SF11">
    <property type="entry name" value="CEREVISIN-RELATED"/>
    <property type="match status" value="1"/>
</dbReference>
<dbReference type="InterPro" id="IPR023828">
    <property type="entry name" value="Peptidase_S8_Ser-AS"/>
</dbReference>
<protein>
    <submittedName>
        <fullName evidence="9">Subtilisin-like protein serine protease</fullName>
    </submittedName>
</protein>
<keyword evidence="2 5" id="KW-0645">Protease</keyword>
<dbReference type="InterPro" id="IPR023827">
    <property type="entry name" value="Peptidase_S8_Asp-AS"/>
</dbReference>
<dbReference type="InterPro" id="IPR054399">
    <property type="entry name" value="Fervidolysin-like_N_prodom"/>
</dbReference>
<accession>A0A0G0WQ89</accession>
<dbReference type="InterPro" id="IPR022398">
    <property type="entry name" value="Peptidase_S8_His-AS"/>
</dbReference>
<sequence>MTRFLPVLLFLLTALFVWPLWPTVAAPASPNDRVLGQVLVKFKPDTSQNTIDSELKRHGAKVTDQVAAIGVLVLAVPQNAENRIITALLRNPNVEFAEADYLAFATAVPDTYFNNQWGMENVGQKINGVAGKVDADINAPTAWVTTLGGVKVAILDTGINESHSDLTGKIVAHQDFTGSSSSYNDVYGHGTHVAGIVAANTNNGKGVAGVCPQCLLLNGKVLNDSGSGAYSWIANGITWATNDGAKVINMSLGGSTSSRTLQNAVNYAWNNGVVITAAAGNSNNPSKTYPAAYTNAIAVAATDNQDKRAYFSSYGAKWVDVAAPGVFVFSTWKGATSSVNPQPECDITGCYKYASGTSMSTPIVSGVVGLIWSTGYGTSASSVRSRLESTANKIPGTGTYWSAGRVNAAAAVTPP</sequence>
<comment type="similarity">
    <text evidence="1 5 6">Belongs to the peptidase S8 family.</text>
</comment>
<evidence type="ECO:0000259" key="7">
    <source>
        <dbReference type="Pfam" id="PF00082"/>
    </source>
</evidence>
<gene>
    <name evidence="9" type="ORF">UU34_C0012G0013</name>
</gene>
<proteinExistence type="inferred from homology"/>
<feature type="domain" description="Fervidolysin-like N-terminal prodomain" evidence="8">
    <location>
        <begin position="24"/>
        <end position="99"/>
    </location>
</feature>
<evidence type="ECO:0000256" key="1">
    <source>
        <dbReference type="ARBA" id="ARBA00011073"/>
    </source>
</evidence>
<dbReference type="InterPro" id="IPR000209">
    <property type="entry name" value="Peptidase_S8/S53_dom"/>
</dbReference>
<feature type="active site" description="Charge relay system" evidence="5">
    <location>
        <position position="189"/>
    </location>
</feature>
<dbReference type="PROSITE" id="PS00137">
    <property type="entry name" value="SUBTILASE_HIS"/>
    <property type="match status" value="1"/>
</dbReference>
<dbReference type="Proteomes" id="UP000034854">
    <property type="component" value="Unassembled WGS sequence"/>
</dbReference>
<evidence type="ECO:0000313" key="9">
    <source>
        <dbReference type="EMBL" id="KKR86615.1"/>
    </source>
</evidence>
<dbReference type="Pfam" id="PF22148">
    <property type="entry name" value="Fervidolysin_NPro-like"/>
    <property type="match status" value="1"/>
</dbReference>
<evidence type="ECO:0000256" key="6">
    <source>
        <dbReference type="RuleBase" id="RU003355"/>
    </source>
</evidence>
<dbReference type="PROSITE" id="PS00138">
    <property type="entry name" value="SUBTILASE_SER"/>
    <property type="match status" value="1"/>
</dbReference>
<feature type="domain" description="Peptidase S8/S53" evidence="7">
    <location>
        <begin position="149"/>
        <end position="393"/>
    </location>
</feature>
<evidence type="ECO:0000256" key="5">
    <source>
        <dbReference type="PROSITE-ProRule" id="PRU01240"/>
    </source>
</evidence>
<keyword evidence="4 5" id="KW-0720">Serine protease</keyword>
<comment type="caution">
    <text evidence="9">The sequence shown here is derived from an EMBL/GenBank/DDBJ whole genome shotgun (WGS) entry which is preliminary data.</text>
</comment>